<dbReference type="GO" id="GO:0048870">
    <property type="term" value="P:cell motility"/>
    <property type="evidence" value="ECO:0007669"/>
    <property type="project" value="InterPro"/>
</dbReference>
<dbReference type="Proteomes" id="UP000290189">
    <property type="component" value="Unassembled WGS sequence"/>
</dbReference>
<feature type="coiled-coil region" evidence="1">
    <location>
        <begin position="288"/>
        <end position="353"/>
    </location>
</feature>
<accession>A0A0G4J727</accession>
<evidence type="ECO:0000256" key="2">
    <source>
        <dbReference type="SAM" id="MobiDB-lite"/>
    </source>
</evidence>
<feature type="compositionally biased region" description="Low complexity" evidence="2">
    <location>
        <begin position="14"/>
        <end position="25"/>
    </location>
</feature>
<dbReference type="GO" id="GO:0008017">
    <property type="term" value="F:microtubule binding"/>
    <property type="evidence" value="ECO:0007669"/>
    <property type="project" value="InterPro"/>
</dbReference>
<gene>
    <name evidence="4" type="ORF">PBRA_003172</name>
    <name evidence="5" type="ORF">PLBR_LOCUS2861</name>
</gene>
<dbReference type="InterPro" id="IPR039308">
    <property type="entry name" value="GAS8"/>
</dbReference>
<dbReference type="GO" id="GO:0031267">
    <property type="term" value="F:small GTPase binding"/>
    <property type="evidence" value="ECO:0007669"/>
    <property type="project" value="InterPro"/>
</dbReference>
<feature type="coiled-coil region" evidence="1">
    <location>
        <begin position="129"/>
        <end position="189"/>
    </location>
</feature>
<evidence type="ECO:0000256" key="1">
    <source>
        <dbReference type="SAM" id="Coils"/>
    </source>
</evidence>
<dbReference type="PANTHER" id="PTHR31543">
    <property type="entry name" value="DYNEIN REGULATORY COMPLEX SUBUNIT 4"/>
    <property type="match status" value="1"/>
</dbReference>
<organism evidence="4 6">
    <name type="scientific">Plasmodiophora brassicae</name>
    <name type="common">Clubroot disease agent</name>
    <dbReference type="NCBI Taxonomy" id="37360"/>
    <lineage>
        <taxon>Eukaryota</taxon>
        <taxon>Sar</taxon>
        <taxon>Rhizaria</taxon>
        <taxon>Endomyxa</taxon>
        <taxon>Phytomyxea</taxon>
        <taxon>Plasmodiophorida</taxon>
        <taxon>Plasmodiophoridae</taxon>
        <taxon>Plasmodiophora</taxon>
    </lineage>
</organism>
<dbReference type="Pfam" id="PF13851">
    <property type="entry name" value="GAS"/>
    <property type="match status" value="1"/>
</dbReference>
<evidence type="ECO:0000313" key="5">
    <source>
        <dbReference type="EMBL" id="SPQ95646.1"/>
    </source>
</evidence>
<dbReference type="EMBL" id="OVEO01000004">
    <property type="protein sequence ID" value="SPQ95646.1"/>
    <property type="molecule type" value="Genomic_DNA"/>
</dbReference>
<feature type="compositionally biased region" description="Basic residues" evidence="2">
    <location>
        <begin position="1"/>
        <end position="10"/>
    </location>
</feature>
<dbReference type="InterPro" id="IPR025593">
    <property type="entry name" value="GAS8_dom"/>
</dbReference>
<keyword evidence="1" id="KW-0175">Coiled coil</keyword>
<dbReference type="GO" id="GO:0005794">
    <property type="term" value="C:Golgi apparatus"/>
    <property type="evidence" value="ECO:0007669"/>
    <property type="project" value="TreeGrafter"/>
</dbReference>
<dbReference type="OMA" id="SVFYNFQ"/>
<dbReference type="AlphaFoldDB" id="A0A0G4J727"/>
<feature type="domain" description="Growth arrest-specific protein 8" evidence="3">
    <location>
        <begin position="227"/>
        <end position="424"/>
    </location>
</feature>
<dbReference type="OrthoDB" id="767661at2759"/>
<proteinExistence type="predicted"/>
<evidence type="ECO:0000313" key="7">
    <source>
        <dbReference type="Proteomes" id="UP000290189"/>
    </source>
</evidence>
<feature type="region of interest" description="Disordered" evidence="2">
    <location>
        <begin position="1"/>
        <end position="31"/>
    </location>
</feature>
<sequence>MSKAAKAKGKAKTEAAPGAGAAGSASLDQSEEANNYRKILRIMEAELSTEKRVLNDFEQQQRKIRSYWAIEKKRLEDLTTAERRKLRSLDDLTEKHNFELNVYKMKICHVLHEHQTKLTEARTNNEVLLHRLQTENRSVENELRDVIWEDKAKLREMELSHNDLVRMQKHEHEKNVMNLRKEYQRKAEDLRLSFEDAMGAIRKQKSEDRRADVKKIERRKSEHIAHLMSVHKDEFQQIKNYYHDITHNNLDLIKSLKEEVLDLKKKEHSDEKAMAEIAQINKKLSEPLKRHLREVEDLTAELRNYERDKLQLQATKERILSLENKLKNISWENEVLLQKEEQAKEERDILQRKLDYNLLEVEKRASFKALVMETKLDVLQADLEKKETALHQVLISTNLQPELLGEPTQRLEDVLQQKNDTIKDMQDRLSDVRRMYYNVIEAYNNRMRQYQVHPAEIGFQPQQI</sequence>
<dbReference type="GO" id="GO:0031514">
    <property type="term" value="C:motile cilium"/>
    <property type="evidence" value="ECO:0007669"/>
    <property type="project" value="InterPro"/>
</dbReference>
<evidence type="ECO:0000313" key="6">
    <source>
        <dbReference type="Proteomes" id="UP000039324"/>
    </source>
</evidence>
<dbReference type="GO" id="GO:0005874">
    <property type="term" value="C:microtubule"/>
    <property type="evidence" value="ECO:0007669"/>
    <property type="project" value="TreeGrafter"/>
</dbReference>
<dbReference type="EMBL" id="CDSF01000144">
    <property type="protein sequence ID" value="CEP03413.1"/>
    <property type="molecule type" value="Genomic_DNA"/>
</dbReference>
<protein>
    <recommendedName>
        <fullName evidence="3">Growth arrest-specific protein 8 domain-containing protein</fullName>
    </recommendedName>
</protein>
<dbReference type="PANTHER" id="PTHR31543:SF1">
    <property type="entry name" value="HECT DOMAIN-CONTAINING PROTEIN"/>
    <property type="match status" value="1"/>
</dbReference>
<dbReference type="STRING" id="37360.A0A0G4J727"/>
<reference evidence="5 7" key="2">
    <citation type="submission" date="2018-03" db="EMBL/GenBank/DDBJ databases">
        <authorList>
            <person name="Fogelqvist J."/>
        </authorList>
    </citation>
    <scope>NUCLEOTIDE SEQUENCE [LARGE SCALE GENOMIC DNA]</scope>
</reference>
<geneLocation type="mitochondrion" evidence="5"/>
<name>A0A0G4J727_PLABS</name>
<dbReference type="Proteomes" id="UP000039324">
    <property type="component" value="Unassembled WGS sequence"/>
</dbReference>
<keyword evidence="5" id="KW-0496">Mitochondrion</keyword>
<keyword evidence="6" id="KW-1185">Reference proteome</keyword>
<reference evidence="4 6" key="1">
    <citation type="submission" date="2015-02" db="EMBL/GenBank/DDBJ databases">
        <authorList>
            <person name="Chooi Y.-H."/>
        </authorList>
    </citation>
    <scope>NUCLEOTIDE SEQUENCE [LARGE SCALE GENOMIC DNA]</scope>
    <source>
        <strain evidence="4">E3</strain>
    </source>
</reference>
<feature type="coiled-coil region" evidence="1">
    <location>
        <begin position="408"/>
        <end position="435"/>
    </location>
</feature>
<evidence type="ECO:0000259" key="3">
    <source>
        <dbReference type="Pfam" id="PF13851"/>
    </source>
</evidence>
<evidence type="ECO:0000313" key="4">
    <source>
        <dbReference type="EMBL" id="CEP03413.1"/>
    </source>
</evidence>